<keyword evidence="9 12" id="KW-0472">Membrane</keyword>
<feature type="active site" evidence="12">
    <location>
        <position position="224"/>
    </location>
</feature>
<gene>
    <name evidence="14" type="primary">cls</name>
    <name evidence="12" type="synonym">clsA</name>
    <name evidence="14" type="ORF">GCM10023333_19250</name>
</gene>
<keyword evidence="10 12" id="KW-0594">Phospholipid biosynthesis</keyword>
<keyword evidence="5 12" id="KW-0812">Transmembrane</keyword>
<dbReference type="Pfam" id="PF13396">
    <property type="entry name" value="PLDc_N"/>
    <property type="match status" value="1"/>
</dbReference>
<feature type="domain" description="PLD phosphodiesterase" evidence="13">
    <location>
        <begin position="219"/>
        <end position="246"/>
    </location>
</feature>
<evidence type="ECO:0000313" key="15">
    <source>
        <dbReference type="Proteomes" id="UP001499988"/>
    </source>
</evidence>
<dbReference type="InterPro" id="IPR030840">
    <property type="entry name" value="CL_synthase_A"/>
</dbReference>
<feature type="transmembrane region" description="Helical" evidence="12">
    <location>
        <begin position="7"/>
        <end position="29"/>
    </location>
</feature>
<sequence>MDQIYQIIGLVGVILYWLLVAGVSLRIALQRRSVGVSAAWLLVIYILPLLGVGLYLLFGERNIGRGRRERAAQMFNAYRQWFGELEQRHRQHQGNMGPHAHPIHHLCFKQLGIPSTLGNQLLLLRSPNTIFAALLKDIAEAQHEIQLQFYIWHPGGQADDVALALIDAAQRGVSVRLLLDAAGSRDFFNSPWPKRMRGAGVAIVEALSVSALRMFFRRMDLRQHRKIIVLDHRIGYSGSMNLVDPGYFKQNAGVGQWIDVMVRLTGPAVTTLSAIHAWDWEVESGERTLPSLPQADNRPDTEHLTDALQVIPSGPTLPDGVIQKVLLLGIYHARERITLCAPYFVPSEHLLEALITAAQRGVRVELILPDKNDSLMVGWASRSFFNELLSADVTIYRFQDGLLHTKAVLIDDDYCLIGSVNLDMRSLRLNDEITMALDDESFCQELAQLMEQYRNQSYAMDHTLWQQRSLRHKLTEQFFYMFAPLL</sequence>
<keyword evidence="2 12" id="KW-1003">Cell membrane</keyword>
<evidence type="ECO:0000259" key="13">
    <source>
        <dbReference type="PROSITE" id="PS50035"/>
    </source>
</evidence>
<keyword evidence="15" id="KW-1185">Reference proteome</keyword>
<dbReference type="RefSeq" id="WP_345335162.1">
    <property type="nucleotide sequence ID" value="NZ_BAABJZ010000061.1"/>
</dbReference>
<feature type="active site" evidence="12">
    <location>
        <position position="411"/>
    </location>
</feature>
<evidence type="ECO:0000256" key="5">
    <source>
        <dbReference type="ARBA" id="ARBA00022692"/>
    </source>
</evidence>
<evidence type="ECO:0000256" key="11">
    <source>
        <dbReference type="ARBA" id="ARBA00023264"/>
    </source>
</evidence>
<dbReference type="InterPro" id="IPR025202">
    <property type="entry name" value="PLD-like_dom"/>
</dbReference>
<feature type="domain" description="PLD phosphodiesterase" evidence="13">
    <location>
        <begin position="399"/>
        <end position="426"/>
    </location>
</feature>
<reference evidence="15" key="1">
    <citation type="journal article" date="2019" name="Int. J. Syst. Evol. Microbiol.">
        <title>The Global Catalogue of Microorganisms (GCM) 10K type strain sequencing project: providing services to taxonomists for standard genome sequencing and annotation.</title>
        <authorList>
            <consortium name="The Broad Institute Genomics Platform"/>
            <consortium name="The Broad Institute Genome Sequencing Center for Infectious Disease"/>
            <person name="Wu L."/>
            <person name="Ma J."/>
        </authorList>
    </citation>
    <scope>NUCLEOTIDE SEQUENCE [LARGE SCALE GENOMIC DNA]</scope>
    <source>
        <strain evidence="15">JCM 18401</strain>
    </source>
</reference>
<dbReference type="CDD" id="cd09152">
    <property type="entry name" value="PLDc_EcCLS_like_1"/>
    <property type="match status" value="1"/>
</dbReference>
<evidence type="ECO:0000256" key="6">
    <source>
        <dbReference type="ARBA" id="ARBA00022737"/>
    </source>
</evidence>
<feature type="active site" evidence="12">
    <location>
        <position position="226"/>
    </location>
</feature>
<feature type="transmembrane region" description="Helical" evidence="12">
    <location>
        <begin position="35"/>
        <end position="58"/>
    </location>
</feature>
<dbReference type="Proteomes" id="UP001499988">
    <property type="component" value="Unassembled WGS sequence"/>
</dbReference>
<dbReference type="EC" id="2.7.8.-" evidence="12"/>
<evidence type="ECO:0000256" key="1">
    <source>
        <dbReference type="ARBA" id="ARBA00004651"/>
    </source>
</evidence>
<dbReference type="SMART" id="SM00155">
    <property type="entry name" value="PLDc"/>
    <property type="match status" value="2"/>
</dbReference>
<dbReference type="SUPFAM" id="SSF56024">
    <property type="entry name" value="Phospholipase D/nuclease"/>
    <property type="match status" value="2"/>
</dbReference>
<keyword evidence="8 12" id="KW-0443">Lipid metabolism</keyword>
<feature type="active site" evidence="12">
    <location>
        <position position="406"/>
    </location>
</feature>
<dbReference type="PANTHER" id="PTHR21248:SF22">
    <property type="entry name" value="PHOSPHOLIPASE D"/>
    <property type="match status" value="1"/>
</dbReference>
<organism evidence="14 15">
    <name type="scientific">Ferrimonas pelagia</name>
    <dbReference type="NCBI Taxonomy" id="1177826"/>
    <lineage>
        <taxon>Bacteria</taxon>
        <taxon>Pseudomonadati</taxon>
        <taxon>Pseudomonadota</taxon>
        <taxon>Gammaproteobacteria</taxon>
        <taxon>Alteromonadales</taxon>
        <taxon>Ferrimonadaceae</taxon>
        <taxon>Ferrimonas</taxon>
    </lineage>
</organism>
<comment type="catalytic activity">
    <reaction evidence="12">
        <text>2 a 1,2-diacyl-sn-glycero-3-phospho-(1'-sn-glycerol) = a cardiolipin + glycerol</text>
        <dbReference type="Rhea" id="RHEA:31451"/>
        <dbReference type="ChEBI" id="CHEBI:17754"/>
        <dbReference type="ChEBI" id="CHEBI:62237"/>
        <dbReference type="ChEBI" id="CHEBI:64716"/>
    </reaction>
</comment>
<dbReference type="PANTHER" id="PTHR21248">
    <property type="entry name" value="CARDIOLIPIN SYNTHASE"/>
    <property type="match status" value="1"/>
</dbReference>
<evidence type="ECO:0000256" key="12">
    <source>
        <dbReference type="HAMAP-Rule" id="MF_00190"/>
    </source>
</evidence>
<dbReference type="InterPro" id="IPR027379">
    <property type="entry name" value="CLS_N"/>
</dbReference>
<comment type="similarity">
    <text evidence="12">Belongs to the phospholipase D family. Cardiolipin synthase subfamily. ClsA sub-subfamily.</text>
</comment>
<dbReference type="Gene3D" id="3.30.870.10">
    <property type="entry name" value="Endonuclease Chain A"/>
    <property type="match status" value="2"/>
</dbReference>
<keyword evidence="7 12" id="KW-1133">Transmembrane helix</keyword>
<keyword evidence="11 12" id="KW-1208">Phospholipid metabolism</keyword>
<comment type="subcellular location">
    <subcellularLocation>
        <location evidence="1 12">Cell membrane</location>
        <topology evidence="1 12">Multi-pass membrane protein</topology>
    </subcellularLocation>
</comment>
<feature type="active site" evidence="12">
    <location>
        <position position="404"/>
    </location>
</feature>
<dbReference type="NCBIfam" id="TIGR04265">
    <property type="entry name" value="bac_cardiolipin"/>
    <property type="match status" value="1"/>
</dbReference>
<keyword evidence="4 12" id="KW-0808">Transferase</keyword>
<evidence type="ECO:0000256" key="9">
    <source>
        <dbReference type="ARBA" id="ARBA00023136"/>
    </source>
</evidence>
<dbReference type="InterPro" id="IPR001736">
    <property type="entry name" value="PLipase_D/transphosphatidylase"/>
</dbReference>
<protein>
    <recommendedName>
        <fullName evidence="12">Cardiolipin synthase A</fullName>
        <shortName evidence="12">CL synthase</shortName>
        <ecNumber evidence="12">2.7.8.-</ecNumber>
    </recommendedName>
</protein>
<dbReference type="PROSITE" id="PS50035">
    <property type="entry name" value="PLD"/>
    <property type="match status" value="2"/>
</dbReference>
<feature type="active site" evidence="12">
    <location>
        <position position="231"/>
    </location>
</feature>
<evidence type="ECO:0000256" key="4">
    <source>
        <dbReference type="ARBA" id="ARBA00022679"/>
    </source>
</evidence>
<keyword evidence="6" id="KW-0677">Repeat</keyword>
<dbReference type="InterPro" id="IPR022924">
    <property type="entry name" value="Cardiolipin_synthase"/>
</dbReference>
<proteinExistence type="inferred from homology"/>
<evidence type="ECO:0000256" key="10">
    <source>
        <dbReference type="ARBA" id="ARBA00023209"/>
    </source>
</evidence>
<comment type="function">
    <text evidence="12">Catalyzes the reversible phosphatidyl group transfer from one phosphatidylglycerol molecule to another to form cardiolipin (CL) (diphosphatidylglycerol) and glycerol.</text>
</comment>
<evidence type="ECO:0000256" key="8">
    <source>
        <dbReference type="ARBA" id="ARBA00023098"/>
    </source>
</evidence>
<dbReference type="Pfam" id="PF13091">
    <property type="entry name" value="PLDc_2"/>
    <property type="match status" value="2"/>
</dbReference>
<evidence type="ECO:0000256" key="3">
    <source>
        <dbReference type="ARBA" id="ARBA00022516"/>
    </source>
</evidence>
<dbReference type="EMBL" id="BAABJZ010000061">
    <property type="protein sequence ID" value="GAA4886017.1"/>
    <property type="molecule type" value="Genomic_DNA"/>
</dbReference>
<evidence type="ECO:0000256" key="7">
    <source>
        <dbReference type="ARBA" id="ARBA00022989"/>
    </source>
</evidence>
<dbReference type="HAMAP" id="MF_00190">
    <property type="entry name" value="Cardiolipin_synth_ClsA"/>
    <property type="match status" value="1"/>
</dbReference>
<accession>A0ABP9EUR6</accession>
<keyword evidence="3 12" id="KW-0444">Lipid biosynthesis</keyword>
<evidence type="ECO:0000256" key="2">
    <source>
        <dbReference type="ARBA" id="ARBA00022475"/>
    </source>
</evidence>
<evidence type="ECO:0000313" key="14">
    <source>
        <dbReference type="EMBL" id="GAA4886017.1"/>
    </source>
</evidence>
<name>A0ABP9EUR6_9GAMM</name>
<comment type="caution">
    <text evidence="14">The sequence shown here is derived from an EMBL/GenBank/DDBJ whole genome shotgun (WGS) entry which is preliminary data.</text>
</comment>